<name>A0A2G9UPD4_TELCI</name>
<dbReference type="Gene3D" id="1.20.1070.10">
    <property type="entry name" value="Rhodopsin 7-helix transmembrane proteins"/>
    <property type="match status" value="1"/>
</dbReference>
<keyword evidence="3 9" id="KW-0812">Transmembrane</keyword>
<keyword evidence="4 9" id="KW-1133">Transmembrane helix</keyword>
<feature type="transmembrane region" description="Helical" evidence="9">
    <location>
        <begin position="96"/>
        <end position="113"/>
    </location>
</feature>
<feature type="transmembrane region" description="Helical" evidence="9">
    <location>
        <begin position="59"/>
        <end position="84"/>
    </location>
</feature>
<evidence type="ECO:0000256" key="4">
    <source>
        <dbReference type="ARBA" id="ARBA00022989"/>
    </source>
</evidence>
<dbReference type="GO" id="GO:0005886">
    <property type="term" value="C:plasma membrane"/>
    <property type="evidence" value="ECO:0007669"/>
    <property type="project" value="UniProtKB-SubCell"/>
</dbReference>
<protein>
    <recommendedName>
        <fullName evidence="10">G-protein coupled receptors family 1 profile domain-containing protein</fullName>
    </recommendedName>
</protein>
<dbReference type="PANTHER" id="PTHR24248">
    <property type="entry name" value="ADRENERGIC RECEPTOR-RELATED G-PROTEIN COUPLED RECEPTOR"/>
    <property type="match status" value="1"/>
</dbReference>
<keyword evidence="5" id="KW-0297">G-protein coupled receptor</keyword>
<dbReference type="AlphaFoldDB" id="A0A2G9UPD4"/>
<accession>A0A2G9UPD4</accession>
<keyword evidence="12" id="KW-1185">Reference proteome</keyword>
<evidence type="ECO:0000313" key="12">
    <source>
        <dbReference type="Proteomes" id="UP000230423"/>
    </source>
</evidence>
<feature type="domain" description="G-protein coupled receptors family 1 profile" evidence="10">
    <location>
        <begin position="76"/>
        <end position="132"/>
    </location>
</feature>
<dbReference type="InterPro" id="IPR000276">
    <property type="entry name" value="GPCR_Rhodpsn"/>
</dbReference>
<evidence type="ECO:0000256" key="3">
    <source>
        <dbReference type="ARBA" id="ARBA00022692"/>
    </source>
</evidence>
<feature type="non-terminal residue" evidence="11">
    <location>
        <position position="132"/>
    </location>
</feature>
<keyword evidence="8" id="KW-0807">Transducer</keyword>
<evidence type="ECO:0000256" key="2">
    <source>
        <dbReference type="ARBA" id="ARBA00022475"/>
    </source>
</evidence>
<dbReference type="PRINTS" id="PR00237">
    <property type="entry name" value="GPCRRHODOPSN"/>
</dbReference>
<evidence type="ECO:0000313" key="11">
    <source>
        <dbReference type="EMBL" id="PIO72159.1"/>
    </source>
</evidence>
<dbReference type="OrthoDB" id="5859976at2759"/>
<dbReference type="PROSITE" id="PS50262">
    <property type="entry name" value="G_PROTEIN_RECEP_F1_2"/>
    <property type="match status" value="1"/>
</dbReference>
<evidence type="ECO:0000256" key="1">
    <source>
        <dbReference type="ARBA" id="ARBA00004651"/>
    </source>
</evidence>
<keyword evidence="2" id="KW-1003">Cell membrane</keyword>
<comment type="subcellular location">
    <subcellularLocation>
        <location evidence="1">Cell membrane</location>
        <topology evidence="1">Multi-pass membrane protein</topology>
    </subcellularLocation>
</comment>
<dbReference type="EMBL" id="KZ345755">
    <property type="protein sequence ID" value="PIO72159.1"/>
    <property type="molecule type" value="Genomic_DNA"/>
</dbReference>
<evidence type="ECO:0000256" key="6">
    <source>
        <dbReference type="ARBA" id="ARBA00023136"/>
    </source>
</evidence>
<evidence type="ECO:0000259" key="10">
    <source>
        <dbReference type="PROSITE" id="PS50262"/>
    </source>
</evidence>
<dbReference type="InterPro" id="IPR017452">
    <property type="entry name" value="GPCR_Rhodpsn_7TM"/>
</dbReference>
<keyword evidence="7" id="KW-0675">Receptor</keyword>
<dbReference type="SUPFAM" id="SSF81321">
    <property type="entry name" value="Family A G protein-coupled receptor-like"/>
    <property type="match status" value="1"/>
</dbReference>
<organism evidence="11 12">
    <name type="scientific">Teladorsagia circumcincta</name>
    <name type="common">Brown stomach worm</name>
    <name type="synonym">Ostertagia circumcincta</name>
    <dbReference type="NCBI Taxonomy" id="45464"/>
    <lineage>
        <taxon>Eukaryota</taxon>
        <taxon>Metazoa</taxon>
        <taxon>Ecdysozoa</taxon>
        <taxon>Nematoda</taxon>
        <taxon>Chromadorea</taxon>
        <taxon>Rhabditida</taxon>
        <taxon>Rhabditina</taxon>
        <taxon>Rhabditomorpha</taxon>
        <taxon>Strongyloidea</taxon>
        <taxon>Trichostrongylidae</taxon>
        <taxon>Teladorsagia</taxon>
    </lineage>
</organism>
<evidence type="ECO:0000256" key="8">
    <source>
        <dbReference type="ARBA" id="ARBA00023224"/>
    </source>
</evidence>
<keyword evidence="6 9" id="KW-0472">Membrane</keyword>
<gene>
    <name evidence="11" type="ORF">TELCIR_05922</name>
</gene>
<sequence length="132" mass="14025">MLSERNASTGSLGFAWYDTAATDGKQPMSAAATAAAGVGDILSPSLATPDDSLRPFMEAVTLAAVLLLLILFCVIGNLFVIIAIACERDLRGRPQYYLIFSLAVADLIASLLLTKDPKSEPEPCCKMHPARP</sequence>
<dbReference type="GO" id="GO:0004930">
    <property type="term" value="F:G protein-coupled receptor activity"/>
    <property type="evidence" value="ECO:0007669"/>
    <property type="project" value="UniProtKB-KW"/>
</dbReference>
<evidence type="ECO:0000256" key="7">
    <source>
        <dbReference type="ARBA" id="ARBA00023170"/>
    </source>
</evidence>
<dbReference type="Proteomes" id="UP000230423">
    <property type="component" value="Unassembled WGS sequence"/>
</dbReference>
<evidence type="ECO:0000256" key="5">
    <source>
        <dbReference type="ARBA" id="ARBA00023040"/>
    </source>
</evidence>
<proteinExistence type="predicted"/>
<reference evidence="11 12" key="1">
    <citation type="submission" date="2015-09" db="EMBL/GenBank/DDBJ databases">
        <title>Draft genome of the parasitic nematode Teladorsagia circumcincta isolate WARC Sus (inbred).</title>
        <authorList>
            <person name="Mitreva M."/>
        </authorList>
    </citation>
    <scope>NUCLEOTIDE SEQUENCE [LARGE SCALE GENOMIC DNA]</scope>
    <source>
        <strain evidence="11 12">S</strain>
    </source>
</reference>
<evidence type="ECO:0000256" key="9">
    <source>
        <dbReference type="SAM" id="Phobius"/>
    </source>
</evidence>